<comment type="caution">
    <text evidence="2">The sequence shown here is derived from an EMBL/GenBank/DDBJ whole genome shotgun (WGS) entry which is preliminary data.</text>
</comment>
<evidence type="ECO:0000313" key="3">
    <source>
        <dbReference type="Proteomes" id="UP001358586"/>
    </source>
</evidence>
<evidence type="ECO:0000256" key="1">
    <source>
        <dbReference type="SAM" id="MobiDB-lite"/>
    </source>
</evidence>
<gene>
    <name evidence="2" type="ORF">PVK06_039049</name>
</gene>
<proteinExistence type="predicted"/>
<feature type="compositionally biased region" description="Polar residues" evidence="1">
    <location>
        <begin position="149"/>
        <end position="159"/>
    </location>
</feature>
<reference evidence="2 3" key="1">
    <citation type="submission" date="2023-03" db="EMBL/GenBank/DDBJ databases">
        <title>WGS of Gossypium arboreum.</title>
        <authorList>
            <person name="Yu D."/>
        </authorList>
    </citation>
    <scope>NUCLEOTIDE SEQUENCE [LARGE SCALE GENOMIC DNA]</scope>
    <source>
        <tissue evidence="2">Leaf</tissue>
    </source>
</reference>
<protein>
    <submittedName>
        <fullName evidence="2">Uncharacterized protein</fullName>
    </submittedName>
</protein>
<dbReference type="Proteomes" id="UP001358586">
    <property type="component" value="Chromosome 11"/>
</dbReference>
<evidence type="ECO:0000313" key="2">
    <source>
        <dbReference type="EMBL" id="KAK5784523.1"/>
    </source>
</evidence>
<sequence length="188" mass="21920">MAHRKPFIFQGHYMLIQRDVQLEFSRWQQRNAQLRSNQIPPFGNIESDTTLDPDLELQYEASGSSSHHLNPDSLQEIPPSFEDIFGDDLEPQHSTRFEWSSYHQKLRFETRTPTTEDIFPSAPPVIQYPLTPDYGVYGYSTFLSTADGTSKAGPNNYQMPEQGAWHHRRRHPDRYTPPPRTSPRSRQF</sequence>
<name>A0ABR0N1U8_GOSAR</name>
<keyword evidence="3" id="KW-1185">Reference proteome</keyword>
<accession>A0ABR0N1U8</accession>
<feature type="region of interest" description="Disordered" evidence="1">
    <location>
        <begin position="149"/>
        <end position="188"/>
    </location>
</feature>
<organism evidence="2 3">
    <name type="scientific">Gossypium arboreum</name>
    <name type="common">Tree cotton</name>
    <name type="synonym">Gossypium nanking</name>
    <dbReference type="NCBI Taxonomy" id="29729"/>
    <lineage>
        <taxon>Eukaryota</taxon>
        <taxon>Viridiplantae</taxon>
        <taxon>Streptophyta</taxon>
        <taxon>Embryophyta</taxon>
        <taxon>Tracheophyta</taxon>
        <taxon>Spermatophyta</taxon>
        <taxon>Magnoliopsida</taxon>
        <taxon>eudicotyledons</taxon>
        <taxon>Gunneridae</taxon>
        <taxon>Pentapetalae</taxon>
        <taxon>rosids</taxon>
        <taxon>malvids</taxon>
        <taxon>Malvales</taxon>
        <taxon>Malvaceae</taxon>
        <taxon>Malvoideae</taxon>
        <taxon>Gossypium</taxon>
    </lineage>
</organism>
<dbReference type="EMBL" id="JARKNE010000011">
    <property type="protein sequence ID" value="KAK5784523.1"/>
    <property type="molecule type" value="Genomic_DNA"/>
</dbReference>